<dbReference type="PANTHER" id="PTHR13155">
    <property type="entry name" value="A-KINASE ANCHOR PROTEINS"/>
    <property type="match status" value="1"/>
</dbReference>
<feature type="domain" description="RGS" evidence="2">
    <location>
        <begin position="303"/>
        <end position="422"/>
    </location>
</feature>
<feature type="domain" description="RGS" evidence="2">
    <location>
        <begin position="94"/>
        <end position="293"/>
    </location>
</feature>
<protein>
    <submittedName>
        <fullName evidence="3">Pkaap</fullName>
    </submittedName>
</protein>
<name>A0A0M4ED95_DROBS</name>
<dbReference type="OrthoDB" id="5584247at2759"/>
<dbReference type="OMA" id="MALFYFM"/>
<dbReference type="STRING" id="30019.A0A0M4ED95"/>
<evidence type="ECO:0000313" key="3">
    <source>
        <dbReference type="EMBL" id="ALC39747.1"/>
    </source>
</evidence>
<dbReference type="SUPFAM" id="SSF48097">
    <property type="entry name" value="Regulator of G-protein signaling, RGS"/>
    <property type="match status" value="2"/>
</dbReference>
<dbReference type="PROSITE" id="PS50132">
    <property type="entry name" value="RGS"/>
    <property type="match status" value="2"/>
</dbReference>
<gene>
    <name evidence="3" type="ORF">Dbus_chr2Lg1832</name>
</gene>
<reference evidence="3 4" key="1">
    <citation type="submission" date="2015-08" db="EMBL/GenBank/DDBJ databases">
        <title>Ancestral chromatin configuration constrains chromatin evolution on differentiating sex chromosomes in Drosophila.</title>
        <authorList>
            <person name="Zhou Q."/>
            <person name="Bachtrog D."/>
        </authorList>
    </citation>
    <scope>NUCLEOTIDE SEQUENCE [LARGE SCALE GENOMIC DNA]</scope>
    <source>
        <tissue evidence="3">Whole larvae</tissue>
    </source>
</reference>
<keyword evidence="4" id="KW-1185">Reference proteome</keyword>
<dbReference type="InterPro" id="IPR052246">
    <property type="entry name" value="Cell_Polariz_PKAAnc"/>
</dbReference>
<dbReference type="AlphaFoldDB" id="A0A0M4ED95"/>
<dbReference type="Proteomes" id="UP000494163">
    <property type="component" value="Chromosome 2L"/>
</dbReference>
<sequence>MLNYIKRQTSRRRNSHDTDANAHNDDVVDAATAQKRHSLRSTTSFCDEVFLEEEGAELADKSDAISLGNNSLLSVLGALADKDIFAYNSRLSMTLTAIVSEPDCLSYFVQYLETQNALPLIKFYLDIENFKRAALSQLQREPEEQQPSEAQQSVDTTVVNEENDVPELKTLCDLSMRKPLTDDEKSRIYAETNAQINNKPTLCGKNEQRAISEASINDAISIYQKYLIVNAPQLVELPIGILAHISLLLCNKDKPQQSIPASCFDEARDYVLQQLESKYLPGFLQSIYYCKYCLELIENNEINIYDVLFAELALFYLTEYLEQQQERECLEFWITAINFRKSYEDQRAAQSDAMIIYERYFSLQSDCRLWMSQKLRLRVEQAICAPGQLSQAFDLALLVTAKYLEQKHFVNFLKSNIFDNYVNELKAKSCCQTPLDSTNVNSLQHKLSLRRPQGMSTQKQQRHRKAMSMSDCTHISQHNTLLAGLDTVPKQNKQTTAANMNIDARQLTNPQLLWQRPTSALKFGHVNALGRYERDFESVDGHRTANWSLSVKNAVRKLVNMPQDNVQEEIAWQVAEMIVKDVTSVTLQSKP</sequence>
<evidence type="ECO:0000256" key="1">
    <source>
        <dbReference type="SAM" id="MobiDB-lite"/>
    </source>
</evidence>
<dbReference type="GO" id="GO:0005739">
    <property type="term" value="C:mitochondrion"/>
    <property type="evidence" value="ECO:0007669"/>
    <property type="project" value="TreeGrafter"/>
</dbReference>
<dbReference type="PANTHER" id="PTHR13155:SF1">
    <property type="entry name" value="A-KINASE ANCHOR PROTEIN 10, MITOCHONDRIAL"/>
    <property type="match status" value="1"/>
</dbReference>
<feature type="region of interest" description="Disordered" evidence="1">
    <location>
        <begin position="1"/>
        <end position="26"/>
    </location>
</feature>
<dbReference type="Gene3D" id="1.10.167.10">
    <property type="entry name" value="Regulator of G-protein Signalling 4, domain 2"/>
    <property type="match status" value="2"/>
</dbReference>
<evidence type="ECO:0000313" key="4">
    <source>
        <dbReference type="Proteomes" id="UP000494163"/>
    </source>
</evidence>
<dbReference type="Pfam" id="PF00615">
    <property type="entry name" value="RGS"/>
    <property type="match status" value="3"/>
</dbReference>
<feature type="compositionally biased region" description="Basic and acidic residues" evidence="1">
    <location>
        <begin position="15"/>
        <end position="26"/>
    </location>
</feature>
<feature type="compositionally biased region" description="Low complexity" evidence="1">
    <location>
        <begin position="138"/>
        <end position="153"/>
    </location>
</feature>
<accession>A0A0M4ED95</accession>
<organism evidence="3 4">
    <name type="scientific">Drosophila busckii</name>
    <name type="common">Fruit fly</name>
    <dbReference type="NCBI Taxonomy" id="30019"/>
    <lineage>
        <taxon>Eukaryota</taxon>
        <taxon>Metazoa</taxon>
        <taxon>Ecdysozoa</taxon>
        <taxon>Arthropoda</taxon>
        <taxon>Hexapoda</taxon>
        <taxon>Insecta</taxon>
        <taxon>Pterygota</taxon>
        <taxon>Neoptera</taxon>
        <taxon>Endopterygota</taxon>
        <taxon>Diptera</taxon>
        <taxon>Brachycera</taxon>
        <taxon>Muscomorpha</taxon>
        <taxon>Ephydroidea</taxon>
        <taxon>Drosophilidae</taxon>
        <taxon>Drosophila</taxon>
    </lineage>
</organism>
<dbReference type="InterPro" id="IPR044926">
    <property type="entry name" value="RGS_subdomain_2"/>
</dbReference>
<dbReference type="EMBL" id="CP012523">
    <property type="protein sequence ID" value="ALC39747.1"/>
    <property type="molecule type" value="Genomic_DNA"/>
</dbReference>
<proteinExistence type="predicted"/>
<dbReference type="GO" id="GO:0008104">
    <property type="term" value="P:intracellular protein localization"/>
    <property type="evidence" value="ECO:0007669"/>
    <property type="project" value="TreeGrafter"/>
</dbReference>
<feature type="region of interest" description="Disordered" evidence="1">
    <location>
        <begin position="138"/>
        <end position="159"/>
    </location>
</feature>
<dbReference type="SMR" id="A0A0M4ED95"/>
<dbReference type="InterPro" id="IPR036305">
    <property type="entry name" value="RGS_sf"/>
</dbReference>
<dbReference type="SMART" id="SM00315">
    <property type="entry name" value="RGS"/>
    <property type="match status" value="2"/>
</dbReference>
<dbReference type="InterPro" id="IPR016137">
    <property type="entry name" value="RGS"/>
</dbReference>
<dbReference type="GO" id="GO:0005886">
    <property type="term" value="C:plasma membrane"/>
    <property type="evidence" value="ECO:0007669"/>
    <property type="project" value="TreeGrafter"/>
</dbReference>
<evidence type="ECO:0000259" key="2">
    <source>
        <dbReference type="PROSITE" id="PS50132"/>
    </source>
</evidence>